<evidence type="ECO:0000256" key="8">
    <source>
        <dbReference type="ARBA" id="ARBA00022837"/>
    </source>
</evidence>
<comment type="subcellular location">
    <subcellularLocation>
        <location evidence="1 14">Mitochondrion inner membrane</location>
        <topology evidence="1 14">Single-pass membrane protein</topology>
    </subcellularLocation>
</comment>
<keyword evidence="7 14" id="KW-0999">Mitochondrion inner membrane</keyword>
<evidence type="ECO:0000256" key="6">
    <source>
        <dbReference type="ARBA" id="ARBA00022692"/>
    </source>
</evidence>
<dbReference type="AlphaFoldDB" id="A0A183SXY2"/>
<dbReference type="GO" id="GO:0051560">
    <property type="term" value="P:mitochondrial calcium ion homeostasis"/>
    <property type="evidence" value="ECO:0007669"/>
    <property type="project" value="UniProtKB-UniRule"/>
</dbReference>
<evidence type="ECO:0000313" key="16">
    <source>
        <dbReference type="Proteomes" id="UP000275846"/>
    </source>
</evidence>
<evidence type="ECO:0000256" key="1">
    <source>
        <dbReference type="ARBA" id="ARBA00004434"/>
    </source>
</evidence>
<dbReference type="PANTHER" id="PTHR33904:SF1">
    <property type="entry name" value="ESSENTIAL MCU REGULATOR, MITOCHONDRIAL"/>
    <property type="match status" value="1"/>
</dbReference>
<evidence type="ECO:0000313" key="15">
    <source>
        <dbReference type="EMBL" id="VDL95465.1"/>
    </source>
</evidence>
<keyword evidence="16" id="KW-1185">Reference proteome</keyword>
<name>A0A183SXY2_SCHSO</name>
<evidence type="ECO:0000256" key="5">
    <source>
        <dbReference type="ARBA" id="ARBA00022568"/>
    </source>
</evidence>
<evidence type="ECO:0000256" key="14">
    <source>
        <dbReference type="RuleBase" id="RU369077"/>
    </source>
</evidence>
<evidence type="ECO:0000256" key="2">
    <source>
        <dbReference type="ARBA" id="ARBA00008958"/>
    </source>
</evidence>
<comment type="similarity">
    <text evidence="2 14">Belongs to the SMDT1/EMRE family.</text>
</comment>
<dbReference type="OrthoDB" id="10039145at2759"/>
<comment type="subunit">
    <text evidence="14">Component of the uniplex complex. Interacts (via the transmembrane region) with MCU (via the first transmembrane region); the interaction is direct.</text>
</comment>
<evidence type="ECO:0000256" key="7">
    <source>
        <dbReference type="ARBA" id="ARBA00022792"/>
    </source>
</evidence>
<sequence>MLEFAKRTNASCSSTIPTAASGALHARPIFEKYGVLKSLTVALPFICIGAMISMNGAAFLEEHDIFVPEDDD</sequence>
<gene>
    <name evidence="15" type="ORF">SSLN_LOCUS9080</name>
</gene>
<evidence type="ECO:0000256" key="13">
    <source>
        <dbReference type="ARBA" id="ARBA00023136"/>
    </source>
</evidence>
<evidence type="ECO:0000256" key="9">
    <source>
        <dbReference type="ARBA" id="ARBA00022946"/>
    </source>
</evidence>
<dbReference type="PANTHER" id="PTHR33904">
    <property type="entry name" value="ESSENTIAL MCU REGULATOR, MITOCHONDRIAL"/>
    <property type="match status" value="1"/>
</dbReference>
<dbReference type="STRING" id="70667.A0A183SXY2"/>
<feature type="transmembrane region" description="Helical" evidence="14">
    <location>
        <begin position="39"/>
        <end position="60"/>
    </location>
</feature>
<reference evidence="15 16" key="2">
    <citation type="submission" date="2018-11" db="EMBL/GenBank/DDBJ databases">
        <authorList>
            <consortium name="Pathogen Informatics"/>
        </authorList>
    </citation>
    <scope>NUCLEOTIDE SEQUENCE [LARGE SCALE GENOMIC DNA]</scope>
    <source>
        <strain evidence="15 16">NST_G2</strain>
    </source>
</reference>
<dbReference type="GO" id="GO:0036444">
    <property type="term" value="P:calcium import into the mitochondrion"/>
    <property type="evidence" value="ECO:0007669"/>
    <property type="project" value="UniProtKB-UniRule"/>
</dbReference>
<reference evidence="17" key="1">
    <citation type="submission" date="2016-06" db="UniProtKB">
        <authorList>
            <consortium name="WormBaseParasite"/>
        </authorList>
    </citation>
    <scope>IDENTIFICATION</scope>
</reference>
<protein>
    <recommendedName>
        <fullName evidence="3 14">Essential MCU regulator, mitochondrial</fullName>
    </recommendedName>
    <alternativeName>
        <fullName evidence="14">Single-pass membrane protein with aspartate-rich tail 1, mitochondrial</fullName>
    </alternativeName>
</protein>
<dbReference type="WBParaSite" id="SSLN_0000942901-mRNA-1">
    <property type="protein sequence ID" value="SSLN_0000942901-mRNA-1"/>
    <property type="gene ID" value="SSLN_0000942901"/>
</dbReference>
<keyword evidence="5 14" id="KW-0109">Calcium transport</keyword>
<keyword evidence="13 14" id="KW-0472">Membrane</keyword>
<keyword evidence="4 14" id="KW-0813">Transport</keyword>
<dbReference type="Pfam" id="PF10161">
    <property type="entry name" value="DDDD"/>
    <property type="match status" value="1"/>
</dbReference>
<keyword evidence="9 14" id="KW-0809">Transit peptide</keyword>
<comment type="function">
    <text evidence="14">Essential regulatory subunit of the mitochondrial calcium uniporter complex (uniplex), a complex that mediates calcium uptake into mitochondria.</text>
</comment>
<keyword evidence="11 14" id="KW-0406">Ion transport</keyword>
<organism evidence="17">
    <name type="scientific">Schistocephalus solidus</name>
    <name type="common">Tapeworm</name>
    <dbReference type="NCBI Taxonomy" id="70667"/>
    <lineage>
        <taxon>Eukaryota</taxon>
        <taxon>Metazoa</taxon>
        <taxon>Spiralia</taxon>
        <taxon>Lophotrochozoa</taxon>
        <taxon>Platyhelminthes</taxon>
        <taxon>Cestoda</taxon>
        <taxon>Eucestoda</taxon>
        <taxon>Diphyllobothriidea</taxon>
        <taxon>Diphyllobothriidae</taxon>
        <taxon>Schistocephalus</taxon>
    </lineage>
</organism>
<evidence type="ECO:0000256" key="11">
    <source>
        <dbReference type="ARBA" id="ARBA00023065"/>
    </source>
</evidence>
<dbReference type="InterPro" id="IPR018782">
    <property type="entry name" value="MCU_reg"/>
</dbReference>
<dbReference type="Proteomes" id="UP000275846">
    <property type="component" value="Unassembled WGS sequence"/>
</dbReference>
<keyword evidence="12 14" id="KW-0496">Mitochondrion</keyword>
<evidence type="ECO:0000256" key="12">
    <source>
        <dbReference type="ARBA" id="ARBA00023128"/>
    </source>
</evidence>
<keyword evidence="8 14" id="KW-0106">Calcium</keyword>
<dbReference type="EMBL" id="UYSU01035027">
    <property type="protein sequence ID" value="VDL95465.1"/>
    <property type="molecule type" value="Genomic_DNA"/>
</dbReference>
<evidence type="ECO:0000256" key="4">
    <source>
        <dbReference type="ARBA" id="ARBA00022448"/>
    </source>
</evidence>
<accession>A0A183SXY2</accession>
<evidence type="ECO:0000313" key="17">
    <source>
        <dbReference type="WBParaSite" id="SSLN_0000942901-mRNA-1"/>
    </source>
</evidence>
<keyword evidence="6 14" id="KW-0812">Transmembrane</keyword>
<dbReference type="GO" id="GO:1990246">
    <property type="term" value="C:uniplex complex"/>
    <property type="evidence" value="ECO:0007669"/>
    <property type="project" value="UniProtKB-UniRule"/>
</dbReference>
<evidence type="ECO:0000256" key="10">
    <source>
        <dbReference type="ARBA" id="ARBA00022989"/>
    </source>
</evidence>
<keyword evidence="10 14" id="KW-1133">Transmembrane helix</keyword>
<proteinExistence type="inferred from homology"/>
<evidence type="ECO:0000256" key="3">
    <source>
        <dbReference type="ARBA" id="ARBA00022180"/>
    </source>
</evidence>